<organism evidence="3 4">
    <name type="scientific">Zoogloea dura</name>
    <dbReference type="NCBI Taxonomy" id="2728840"/>
    <lineage>
        <taxon>Bacteria</taxon>
        <taxon>Pseudomonadati</taxon>
        <taxon>Pseudomonadota</taxon>
        <taxon>Betaproteobacteria</taxon>
        <taxon>Rhodocyclales</taxon>
        <taxon>Zoogloeaceae</taxon>
        <taxon>Zoogloea</taxon>
    </lineage>
</organism>
<evidence type="ECO:0000256" key="1">
    <source>
        <dbReference type="SAM" id="MobiDB-lite"/>
    </source>
</evidence>
<keyword evidence="4" id="KW-1185">Reference proteome</keyword>
<comment type="caution">
    <text evidence="3">The sequence shown here is derived from an EMBL/GenBank/DDBJ whole genome shotgun (WGS) entry which is preliminary data.</text>
</comment>
<protein>
    <submittedName>
        <fullName evidence="3">Uncharacterized protein</fullName>
    </submittedName>
</protein>
<evidence type="ECO:0000313" key="4">
    <source>
        <dbReference type="Proteomes" id="UP000580043"/>
    </source>
</evidence>
<sequence>MSVLHILRARTVLTPIAAACLLAACATGKVSTAPESPVAAPATSDESAGSRPAPAGQQAKPRPPRSDKDTKPVTPPATSTIRSGGKDVEVIVEEAPPEPPLQGPGWLSHCVSRQMQGGVILCDADKLLATPSARVKVFTRDPAAAGRMAGGSIQVRSNLPRKYRFFVVP</sequence>
<name>A0A848GAL7_9RHOO</name>
<dbReference type="EMBL" id="JABBGA010000019">
    <property type="protein sequence ID" value="NML27846.1"/>
    <property type="molecule type" value="Genomic_DNA"/>
</dbReference>
<dbReference type="RefSeq" id="WP_169147381.1">
    <property type="nucleotide sequence ID" value="NZ_JABBGA010000019.1"/>
</dbReference>
<evidence type="ECO:0000313" key="3">
    <source>
        <dbReference type="EMBL" id="NML27846.1"/>
    </source>
</evidence>
<keyword evidence="2" id="KW-0732">Signal</keyword>
<dbReference type="Proteomes" id="UP000580043">
    <property type="component" value="Unassembled WGS sequence"/>
</dbReference>
<proteinExistence type="predicted"/>
<gene>
    <name evidence="3" type="ORF">HHL15_18985</name>
</gene>
<dbReference type="AlphaFoldDB" id="A0A848GAL7"/>
<feature type="region of interest" description="Disordered" evidence="1">
    <location>
        <begin position="32"/>
        <end position="88"/>
    </location>
</feature>
<feature type="chain" id="PRO_5033029693" evidence="2">
    <location>
        <begin position="33"/>
        <end position="169"/>
    </location>
</feature>
<accession>A0A848GAL7</accession>
<evidence type="ECO:0000256" key="2">
    <source>
        <dbReference type="SAM" id="SignalP"/>
    </source>
</evidence>
<feature type="signal peptide" evidence="2">
    <location>
        <begin position="1"/>
        <end position="32"/>
    </location>
</feature>
<reference evidence="3 4" key="1">
    <citation type="submission" date="2020-04" db="EMBL/GenBank/DDBJ databases">
        <title>Zoogloea sp. G-4-1-14 isolated from soil.</title>
        <authorList>
            <person name="Dahal R.H."/>
        </authorList>
    </citation>
    <scope>NUCLEOTIDE SEQUENCE [LARGE SCALE GENOMIC DNA]</scope>
    <source>
        <strain evidence="3 4">G-4-1-14</strain>
    </source>
</reference>